<dbReference type="GO" id="GO:0000977">
    <property type="term" value="F:RNA polymerase II transcription regulatory region sequence-specific DNA binding"/>
    <property type="evidence" value="ECO:0007669"/>
    <property type="project" value="TreeGrafter"/>
</dbReference>
<evidence type="ECO:0000313" key="4">
    <source>
        <dbReference type="EnsemblMetazoa" id="KAF7495175.1"/>
    </source>
</evidence>
<keyword evidence="5" id="KW-1185">Reference proteome</keyword>
<name>A0A834RDM5_SARSC</name>
<accession>A0A834RDM5</accession>
<feature type="compositionally biased region" description="Polar residues" evidence="1">
    <location>
        <begin position="145"/>
        <end position="155"/>
    </location>
</feature>
<dbReference type="InterPro" id="IPR050283">
    <property type="entry name" value="E-box_TF_Regulators"/>
</dbReference>
<dbReference type="GO" id="GO:0046983">
    <property type="term" value="F:protein dimerization activity"/>
    <property type="evidence" value="ECO:0007669"/>
    <property type="project" value="InterPro"/>
</dbReference>
<dbReference type="GO" id="GO:0032502">
    <property type="term" value="P:developmental process"/>
    <property type="evidence" value="ECO:0007669"/>
    <property type="project" value="TreeGrafter"/>
</dbReference>
<sequence length="416" mass="48712">MENFFDQNVSPTLNSNLFDLYASTAIIDRDDFDHRIDDNPTPSKRIENENFRTEKTSTTTMRMRMMERERQRQQEKFNEKDRRRLMSPIVGDVLNCSQSSNQNSETIEREKRYDFDNHCIEIKTPTIELQKATLTIETTKQIGNRSRMSITSTPRSYRKRKSTSLNDQTNCRQSNKSSTYKHVPHREKPLHLVAKRNARERRRVQAVNLAFMKLRKCVPVENRNKRLSKVKTLHRAIEYIGALDNLLKQFDRRVERAIDDDVFIVDGDAGDDDNNNHDGDGSDRNDHSFDHRNFSLSSFSSSSFSSSSSSSSSSLSISSSLIDRQQFTSLARPSTFHHHHHHLHHNHNQTMMPSIDCDNREVKNLEHPYGMDSIEKNHFDVNYSHQHHYSNHLEVYHPNHLGEQKFNSSYELNEYL</sequence>
<dbReference type="OrthoDB" id="6241467at2759"/>
<evidence type="ECO:0000313" key="3">
    <source>
        <dbReference type="EMBL" id="KAF7495175.1"/>
    </source>
</evidence>
<dbReference type="EMBL" id="WVUK01000050">
    <property type="protein sequence ID" value="KAF7495175.1"/>
    <property type="molecule type" value="Genomic_DNA"/>
</dbReference>
<evidence type="ECO:0000259" key="2">
    <source>
        <dbReference type="PROSITE" id="PS50888"/>
    </source>
</evidence>
<dbReference type="Pfam" id="PF00010">
    <property type="entry name" value="HLH"/>
    <property type="match status" value="1"/>
</dbReference>
<dbReference type="PANTHER" id="PTHR23349:SF111">
    <property type="entry name" value="BHLH DOMAIN-CONTAINING PROTEIN"/>
    <property type="match status" value="1"/>
</dbReference>
<proteinExistence type="predicted"/>
<feature type="region of interest" description="Disordered" evidence="1">
    <location>
        <begin position="265"/>
        <end position="287"/>
    </location>
</feature>
<dbReference type="EnsemblMetazoa" id="SSS_7086s_mrna">
    <property type="protein sequence ID" value="KAF7495175.1"/>
    <property type="gene ID" value="SSS_7086"/>
</dbReference>
<dbReference type="InterPro" id="IPR011598">
    <property type="entry name" value="bHLH_dom"/>
</dbReference>
<reference evidence="5" key="1">
    <citation type="journal article" date="2020" name="PLoS Negl. Trop. Dis.">
        <title>High-quality nuclear genome for Sarcoptes scabiei-A critical resource for a neglected parasite.</title>
        <authorList>
            <person name="Korhonen P.K."/>
            <person name="Gasser R.B."/>
            <person name="Ma G."/>
            <person name="Wang T."/>
            <person name="Stroehlein A.J."/>
            <person name="Young N.D."/>
            <person name="Ang C.S."/>
            <person name="Fernando D.D."/>
            <person name="Lu H.C."/>
            <person name="Taylor S."/>
            <person name="Reynolds S.L."/>
            <person name="Mofiz E."/>
            <person name="Najaraj S.H."/>
            <person name="Gowda H."/>
            <person name="Madugundu A."/>
            <person name="Renuse S."/>
            <person name="Holt D."/>
            <person name="Pandey A."/>
            <person name="Papenfuss A.T."/>
            <person name="Fischer K."/>
        </authorList>
    </citation>
    <scope>NUCLEOTIDE SEQUENCE [LARGE SCALE GENOMIC DNA]</scope>
</reference>
<dbReference type="SMART" id="SM00353">
    <property type="entry name" value="HLH"/>
    <property type="match status" value="1"/>
</dbReference>
<evidence type="ECO:0000256" key="1">
    <source>
        <dbReference type="SAM" id="MobiDB-lite"/>
    </source>
</evidence>
<dbReference type="InterPro" id="IPR036638">
    <property type="entry name" value="HLH_DNA-bd_sf"/>
</dbReference>
<feature type="region of interest" description="Disordered" evidence="1">
    <location>
        <begin position="145"/>
        <end position="184"/>
    </location>
</feature>
<dbReference type="Gene3D" id="4.10.280.10">
    <property type="entry name" value="Helix-loop-helix DNA-binding domain"/>
    <property type="match status" value="1"/>
</dbReference>
<dbReference type="PANTHER" id="PTHR23349">
    <property type="entry name" value="BASIC HELIX-LOOP-HELIX TRANSCRIPTION FACTOR, TWIST"/>
    <property type="match status" value="1"/>
</dbReference>
<reference evidence="4" key="3">
    <citation type="submission" date="2022-06" db="UniProtKB">
        <authorList>
            <consortium name="EnsemblMetazoa"/>
        </authorList>
    </citation>
    <scope>IDENTIFICATION</scope>
</reference>
<evidence type="ECO:0000313" key="5">
    <source>
        <dbReference type="Proteomes" id="UP000070412"/>
    </source>
</evidence>
<feature type="compositionally biased region" description="Basic and acidic residues" evidence="1">
    <location>
        <begin position="274"/>
        <end position="287"/>
    </location>
</feature>
<dbReference type="AlphaFoldDB" id="A0A834RDM5"/>
<dbReference type="Proteomes" id="UP000070412">
    <property type="component" value="Unassembled WGS sequence"/>
</dbReference>
<protein>
    <submittedName>
        <fullName evidence="3">Protein atonal -like protein 7</fullName>
    </submittedName>
</protein>
<reference evidence="3" key="2">
    <citation type="submission" date="2020-01" db="EMBL/GenBank/DDBJ databases">
        <authorList>
            <person name="Korhonen P.K.K."/>
            <person name="Guangxu M.G."/>
            <person name="Wang T.W."/>
            <person name="Stroehlein A.J.S."/>
            <person name="Young N.D."/>
            <person name="Ang C.-S.A."/>
            <person name="Fernando D.W.F."/>
            <person name="Lu H.L."/>
            <person name="Taylor S.T."/>
            <person name="Ehtesham M.E.M."/>
            <person name="Najaraj S.H.N."/>
            <person name="Harsha G.H.G."/>
            <person name="Madugundu A.M."/>
            <person name="Renuse S.R."/>
            <person name="Holt D.H."/>
            <person name="Pandey A.P."/>
            <person name="Papenfuss A.P."/>
            <person name="Gasser R.B.G."/>
            <person name="Fischer K.F."/>
        </authorList>
    </citation>
    <scope>NUCLEOTIDE SEQUENCE</scope>
    <source>
        <strain evidence="3">SSS_KF_BRIS2020</strain>
    </source>
</reference>
<gene>
    <name evidence="3" type="ORF">SSS_7086</name>
</gene>
<feature type="domain" description="BHLH" evidence="2">
    <location>
        <begin position="191"/>
        <end position="243"/>
    </location>
</feature>
<dbReference type="CDD" id="cd11418">
    <property type="entry name" value="bHLH_TS_ASCL"/>
    <property type="match status" value="1"/>
</dbReference>
<feature type="compositionally biased region" description="Polar residues" evidence="1">
    <location>
        <begin position="163"/>
        <end position="180"/>
    </location>
</feature>
<dbReference type="SUPFAM" id="SSF47459">
    <property type="entry name" value="HLH, helix-loop-helix DNA-binding domain"/>
    <property type="match status" value="1"/>
</dbReference>
<dbReference type="PROSITE" id="PS50888">
    <property type="entry name" value="BHLH"/>
    <property type="match status" value="1"/>
</dbReference>
<dbReference type="GO" id="GO:0000981">
    <property type="term" value="F:DNA-binding transcription factor activity, RNA polymerase II-specific"/>
    <property type="evidence" value="ECO:0007669"/>
    <property type="project" value="TreeGrafter"/>
</dbReference>
<organism evidence="3">
    <name type="scientific">Sarcoptes scabiei</name>
    <name type="common">Itch mite</name>
    <name type="synonym">Acarus scabiei</name>
    <dbReference type="NCBI Taxonomy" id="52283"/>
    <lineage>
        <taxon>Eukaryota</taxon>
        <taxon>Metazoa</taxon>
        <taxon>Ecdysozoa</taxon>
        <taxon>Arthropoda</taxon>
        <taxon>Chelicerata</taxon>
        <taxon>Arachnida</taxon>
        <taxon>Acari</taxon>
        <taxon>Acariformes</taxon>
        <taxon>Sarcoptiformes</taxon>
        <taxon>Astigmata</taxon>
        <taxon>Psoroptidia</taxon>
        <taxon>Sarcoptoidea</taxon>
        <taxon>Sarcoptidae</taxon>
        <taxon>Sarcoptinae</taxon>
        <taxon>Sarcoptes</taxon>
    </lineage>
</organism>